<dbReference type="SUPFAM" id="SSF103473">
    <property type="entry name" value="MFS general substrate transporter"/>
    <property type="match status" value="1"/>
</dbReference>
<feature type="transmembrane region" description="Helical" evidence="7">
    <location>
        <begin position="67"/>
        <end position="90"/>
    </location>
</feature>
<evidence type="ECO:0000256" key="6">
    <source>
        <dbReference type="SAM" id="MobiDB-lite"/>
    </source>
</evidence>
<feature type="transmembrane region" description="Helical" evidence="7">
    <location>
        <begin position="141"/>
        <end position="161"/>
    </location>
</feature>
<feature type="transmembrane region" description="Helical" evidence="7">
    <location>
        <begin position="368"/>
        <end position="391"/>
    </location>
</feature>
<keyword evidence="5 7" id="KW-0472">Membrane</keyword>
<feature type="transmembrane region" description="Helical" evidence="7">
    <location>
        <begin position="102"/>
        <end position="121"/>
    </location>
</feature>
<dbReference type="GO" id="GO:0005886">
    <property type="term" value="C:plasma membrane"/>
    <property type="evidence" value="ECO:0007669"/>
    <property type="project" value="TreeGrafter"/>
</dbReference>
<evidence type="ECO:0000256" key="3">
    <source>
        <dbReference type="ARBA" id="ARBA00022692"/>
    </source>
</evidence>
<dbReference type="EMBL" id="KV417590">
    <property type="protein sequence ID" value="KZP16729.1"/>
    <property type="molecule type" value="Genomic_DNA"/>
</dbReference>
<dbReference type="InterPro" id="IPR036259">
    <property type="entry name" value="MFS_trans_sf"/>
</dbReference>
<feature type="transmembrane region" description="Helical" evidence="7">
    <location>
        <begin position="181"/>
        <end position="201"/>
    </location>
</feature>
<evidence type="ECO:0000256" key="2">
    <source>
        <dbReference type="ARBA" id="ARBA00022448"/>
    </source>
</evidence>
<evidence type="ECO:0000256" key="4">
    <source>
        <dbReference type="ARBA" id="ARBA00022989"/>
    </source>
</evidence>
<name>A0A166FEV8_9AGAM</name>
<dbReference type="AlphaFoldDB" id="A0A166FEV8"/>
<gene>
    <name evidence="8" type="ORF">FIBSPDRAFT_865700</name>
</gene>
<dbReference type="OrthoDB" id="28755at2759"/>
<evidence type="ECO:0000313" key="9">
    <source>
        <dbReference type="Proteomes" id="UP000076532"/>
    </source>
</evidence>
<evidence type="ECO:0000256" key="1">
    <source>
        <dbReference type="ARBA" id="ARBA00004141"/>
    </source>
</evidence>
<organism evidence="8 9">
    <name type="scientific">Athelia psychrophila</name>
    <dbReference type="NCBI Taxonomy" id="1759441"/>
    <lineage>
        <taxon>Eukaryota</taxon>
        <taxon>Fungi</taxon>
        <taxon>Dikarya</taxon>
        <taxon>Basidiomycota</taxon>
        <taxon>Agaricomycotina</taxon>
        <taxon>Agaricomycetes</taxon>
        <taxon>Agaricomycetidae</taxon>
        <taxon>Atheliales</taxon>
        <taxon>Atheliaceae</taxon>
        <taxon>Athelia</taxon>
    </lineage>
</organism>
<keyword evidence="9" id="KW-1185">Reference proteome</keyword>
<feature type="compositionally biased region" description="Acidic residues" evidence="6">
    <location>
        <begin position="461"/>
        <end position="474"/>
    </location>
</feature>
<feature type="transmembrane region" description="Helical" evidence="7">
    <location>
        <begin position="530"/>
        <end position="550"/>
    </location>
</feature>
<feature type="transmembrane region" description="Helical" evidence="7">
    <location>
        <begin position="213"/>
        <end position="235"/>
    </location>
</feature>
<protein>
    <submittedName>
        <fullName evidence="8">MFS general substrate transporter</fullName>
    </submittedName>
</protein>
<dbReference type="PANTHER" id="PTHR19432">
    <property type="entry name" value="SUGAR TRANSPORTER"/>
    <property type="match status" value="1"/>
</dbReference>
<evidence type="ECO:0000256" key="7">
    <source>
        <dbReference type="SAM" id="Phobius"/>
    </source>
</evidence>
<dbReference type="Pfam" id="PF13347">
    <property type="entry name" value="MFS_2"/>
    <property type="match status" value="1"/>
</dbReference>
<proteinExistence type="predicted"/>
<feature type="transmembrane region" description="Helical" evidence="7">
    <location>
        <begin position="276"/>
        <end position="298"/>
    </location>
</feature>
<keyword evidence="3 7" id="KW-0812">Transmembrane</keyword>
<keyword evidence="4 7" id="KW-1133">Transmembrane helix</keyword>
<dbReference type="Gene3D" id="1.20.1250.20">
    <property type="entry name" value="MFS general substrate transporter like domains"/>
    <property type="match status" value="1"/>
</dbReference>
<dbReference type="Proteomes" id="UP000076532">
    <property type="component" value="Unassembled WGS sequence"/>
</dbReference>
<keyword evidence="2" id="KW-0813">Transport</keyword>
<dbReference type="GO" id="GO:0008506">
    <property type="term" value="F:sucrose:proton symporter activity"/>
    <property type="evidence" value="ECO:0007669"/>
    <property type="project" value="TreeGrafter"/>
</dbReference>
<accession>A0A166FEV8</accession>
<feature type="transmembrane region" description="Helical" evidence="7">
    <location>
        <begin position="326"/>
        <end position="347"/>
    </location>
</feature>
<reference evidence="8 9" key="1">
    <citation type="journal article" date="2016" name="Mol. Biol. Evol.">
        <title>Comparative Genomics of Early-Diverging Mushroom-Forming Fungi Provides Insights into the Origins of Lignocellulose Decay Capabilities.</title>
        <authorList>
            <person name="Nagy L.G."/>
            <person name="Riley R."/>
            <person name="Tritt A."/>
            <person name="Adam C."/>
            <person name="Daum C."/>
            <person name="Floudas D."/>
            <person name="Sun H."/>
            <person name="Yadav J.S."/>
            <person name="Pangilinan J."/>
            <person name="Larsson K.H."/>
            <person name="Matsuura K."/>
            <person name="Barry K."/>
            <person name="Labutti K."/>
            <person name="Kuo R."/>
            <person name="Ohm R.A."/>
            <person name="Bhattacharya S.S."/>
            <person name="Shirouzu T."/>
            <person name="Yoshinaga Y."/>
            <person name="Martin F.M."/>
            <person name="Grigoriev I.V."/>
            <person name="Hibbett D.S."/>
        </authorList>
    </citation>
    <scope>NUCLEOTIDE SEQUENCE [LARGE SCALE GENOMIC DNA]</scope>
    <source>
        <strain evidence="8 9">CBS 109695</strain>
    </source>
</reference>
<evidence type="ECO:0000313" key="8">
    <source>
        <dbReference type="EMBL" id="KZP16729.1"/>
    </source>
</evidence>
<dbReference type="PANTHER" id="PTHR19432:SF91">
    <property type="entry name" value="GENERAL ALPHA-GLUCOSIDE PERMEASE"/>
    <property type="match status" value="1"/>
</dbReference>
<evidence type="ECO:0000256" key="5">
    <source>
        <dbReference type="ARBA" id="ARBA00023136"/>
    </source>
</evidence>
<feature type="region of interest" description="Disordered" evidence="6">
    <location>
        <begin position="447"/>
        <end position="482"/>
    </location>
</feature>
<sequence length="629" mass="67452">MTGFASLPVAESGPSNAHLTGQSKILGPSWLRIPSLTVGLLGVQVLWSVEMSYASPYLLQLGLSKSWMAMVFLAGPLSGLIVQPVIGVLADGSTSRWGRRRPYMLGGAVLCMFAMLLLGYTRPIASWFTRLGTNSNDTLTIGLAVLSIYCIDFSINAVQAVDRALIVDTLPPAKQASGNAWAARMMGVGGIAGFFIGNIDLPHYLPFLGSQQLGALSAIAALFLLGTHALTAMLVKEKVLLRGDPTSTGGGKTGLKGEFSAMWTSMWTLPRVIRKIFIIQFFTWLGWFPVLFYTTVYVGDIYKRTVPPSVPRDAALDAEATRLGSRALLCSAVVCLAGNVLLPFCISSKSSRQDPGLMRESWGARWKMHLATMWAISHLVFACCMGATFFISTVWGATVLVAVTGLAWAVAQWAPFSLLGEAILSEPSSEHIAGSIIVADARHRMSGEEEGERERFLVVSADDEDEERSDDDDDEQKRGRLGIMGNSSAQLSMLDMHAAAGEEYQIHDQPEPSANDLSAKAGIILGIHNICIVIPQFLVTGLSSIIFALFDPAKSVLHGKHPGSVAGNSTIIAASTELDSGPKNLFLRAEEGGEAGGVDSVAIIFRLGGIAAAIAFVLSWRLARELKHR</sequence>
<comment type="subcellular location">
    <subcellularLocation>
        <location evidence="1">Membrane</location>
        <topology evidence="1">Multi-pass membrane protein</topology>
    </subcellularLocation>
</comment>
<feature type="compositionally biased region" description="Basic and acidic residues" evidence="6">
    <location>
        <begin position="447"/>
        <end position="456"/>
    </location>
</feature>
<feature type="transmembrane region" description="Helical" evidence="7">
    <location>
        <begin position="397"/>
        <end position="419"/>
    </location>
</feature>
<feature type="transmembrane region" description="Helical" evidence="7">
    <location>
        <begin position="603"/>
        <end position="623"/>
    </location>
</feature>